<comment type="caution">
    <text evidence="11">The sequence shown here is derived from an EMBL/GenBank/DDBJ whole genome shotgun (WGS) entry which is preliminary data.</text>
</comment>
<evidence type="ECO:0000313" key="12">
    <source>
        <dbReference type="Proteomes" id="UP001374579"/>
    </source>
</evidence>
<dbReference type="Pfam" id="PF02485">
    <property type="entry name" value="Branch"/>
    <property type="match status" value="1"/>
</dbReference>
<evidence type="ECO:0000256" key="3">
    <source>
        <dbReference type="ARBA" id="ARBA00022676"/>
    </source>
</evidence>
<keyword evidence="8" id="KW-0472">Membrane</keyword>
<organism evidence="11 12">
    <name type="scientific">Littorina saxatilis</name>
    <dbReference type="NCBI Taxonomy" id="31220"/>
    <lineage>
        <taxon>Eukaryota</taxon>
        <taxon>Metazoa</taxon>
        <taxon>Spiralia</taxon>
        <taxon>Lophotrochozoa</taxon>
        <taxon>Mollusca</taxon>
        <taxon>Gastropoda</taxon>
        <taxon>Caenogastropoda</taxon>
        <taxon>Littorinimorpha</taxon>
        <taxon>Littorinoidea</taxon>
        <taxon>Littorinidae</taxon>
        <taxon>Littorina</taxon>
    </lineage>
</organism>
<dbReference type="EMBL" id="JBAMIC010004070">
    <property type="protein sequence ID" value="KAK7088333.1"/>
    <property type="molecule type" value="Genomic_DNA"/>
</dbReference>
<keyword evidence="7" id="KW-1133">Transmembrane helix</keyword>
<comment type="similarity">
    <text evidence="10">Belongs to the glycosyltransferase 14 family.</text>
</comment>
<keyword evidence="6" id="KW-0735">Signal-anchor</keyword>
<evidence type="ECO:0000256" key="6">
    <source>
        <dbReference type="ARBA" id="ARBA00022968"/>
    </source>
</evidence>
<keyword evidence="9" id="KW-0325">Glycoprotein</keyword>
<evidence type="ECO:0000313" key="11">
    <source>
        <dbReference type="EMBL" id="KAK7088333.1"/>
    </source>
</evidence>
<comment type="pathway">
    <text evidence="2">Protein modification; protein glycosylation.</text>
</comment>
<keyword evidence="3" id="KW-0328">Glycosyltransferase</keyword>
<protein>
    <submittedName>
        <fullName evidence="11">Uncharacterized protein</fullName>
    </submittedName>
</protein>
<evidence type="ECO:0000256" key="8">
    <source>
        <dbReference type="ARBA" id="ARBA00023136"/>
    </source>
</evidence>
<accession>A0AAN9AJX0</accession>
<evidence type="ECO:0000256" key="7">
    <source>
        <dbReference type="ARBA" id="ARBA00022989"/>
    </source>
</evidence>
<dbReference type="AlphaFoldDB" id="A0AAN9AJX0"/>
<sequence>MSFPLAFSIVVYRDADQVERLLSAIYRPHNVYCIHIDKKSARQYWDIMQLVASCLPNVFVSNVSVDVVWSGFTNLEPEIICMRQLWEHKVRWKYFINLTGQEFPLKTNKELVRILQAFRGANDITGDPTRFQHRWSQFLPAPYNLTIHKGDVHIVASRGFVDYVLHSHVGQALLEWVKPTAHPDESYFNTLNYNPQLGVPGSVSAHMIHGQQDSFARYKMWSHANIHPCGGTFVRHICQFGIKDLPHLASSSKLFANKFTFNYHPLAQVCILQWYRHKVGLEEAGEPLPINMGLYEQSHLVKNRYTGPVKIW</sequence>
<evidence type="ECO:0000256" key="5">
    <source>
        <dbReference type="ARBA" id="ARBA00022692"/>
    </source>
</evidence>
<evidence type="ECO:0000256" key="4">
    <source>
        <dbReference type="ARBA" id="ARBA00022679"/>
    </source>
</evidence>
<keyword evidence="4" id="KW-0808">Transferase</keyword>
<keyword evidence="5" id="KW-0812">Transmembrane</keyword>
<dbReference type="Proteomes" id="UP001374579">
    <property type="component" value="Unassembled WGS sequence"/>
</dbReference>
<dbReference type="PANTHER" id="PTHR19297">
    <property type="entry name" value="GLYCOSYLTRANSFERASE 14 FAMILY MEMBER"/>
    <property type="match status" value="1"/>
</dbReference>
<evidence type="ECO:0000256" key="10">
    <source>
        <dbReference type="ARBA" id="ARBA00038150"/>
    </source>
</evidence>
<name>A0AAN9AJX0_9CAEN</name>
<keyword evidence="12" id="KW-1185">Reference proteome</keyword>
<dbReference type="InterPro" id="IPR003406">
    <property type="entry name" value="Glyco_trans_14"/>
</dbReference>
<gene>
    <name evidence="11" type="ORF">V1264_022261</name>
</gene>
<proteinExistence type="inferred from homology"/>
<dbReference type="PANTHER" id="PTHR19297:SF185">
    <property type="entry name" value="BETA-1,3-GALACTOSYL-O-GLYCOSYL-GLYCOPROTEIN BETA-1,6-N-ACETYLGLUCOSAMINYLTRANSFERASE 3"/>
    <property type="match status" value="1"/>
</dbReference>
<evidence type="ECO:0000256" key="2">
    <source>
        <dbReference type="ARBA" id="ARBA00004922"/>
    </source>
</evidence>
<evidence type="ECO:0000256" key="1">
    <source>
        <dbReference type="ARBA" id="ARBA00004606"/>
    </source>
</evidence>
<dbReference type="GO" id="GO:0016020">
    <property type="term" value="C:membrane"/>
    <property type="evidence" value="ECO:0007669"/>
    <property type="project" value="UniProtKB-SubCell"/>
</dbReference>
<reference evidence="11 12" key="1">
    <citation type="submission" date="2024-02" db="EMBL/GenBank/DDBJ databases">
        <title>Chromosome-scale genome assembly of the rough periwinkle Littorina saxatilis.</title>
        <authorList>
            <person name="De Jode A."/>
            <person name="Faria R."/>
            <person name="Formenti G."/>
            <person name="Sims Y."/>
            <person name="Smith T.P."/>
            <person name="Tracey A."/>
            <person name="Wood J.M.D."/>
            <person name="Zagrodzka Z.B."/>
            <person name="Johannesson K."/>
            <person name="Butlin R.K."/>
            <person name="Leder E.H."/>
        </authorList>
    </citation>
    <scope>NUCLEOTIDE SEQUENCE [LARGE SCALE GENOMIC DNA]</scope>
    <source>
        <strain evidence="11">Snail1</strain>
        <tissue evidence="11">Muscle</tissue>
    </source>
</reference>
<comment type="subcellular location">
    <subcellularLocation>
        <location evidence="1">Membrane</location>
        <topology evidence="1">Single-pass type II membrane protein</topology>
    </subcellularLocation>
</comment>
<dbReference type="GO" id="GO:0008375">
    <property type="term" value="F:acetylglucosaminyltransferase activity"/>
    <property type="evidence" value="ECO:0007669"/>
    <property type="project" value="TreeGrafter"/>
</dbReference>
<evidence type="ECO:0000256" key="9">
    <source>
        <dbReference type="ARBA" id="ARBA00023180"/>
    </source>
</evidence>